<organism evidence="4 5">
    <name type="scientific">Cnuibacter physcomitrellae</name>
    <dbReference type="NCBI Taxonomy" id="1619308"/>
    <lineage>
        <taxon>Bacteria</taxon>
        <taxon>Bacillati</taxon>
        <taxon>Actinomycetota</taxon>
        <taxon>Actinomycetes</taxon>
        <taxon>Micrococcales</taxon>
        <taxon>Microbacteriaceae</taxon>
        <taxon>Cnuibacter</taxon>
    </lineage>
</organism>
<evidence type="ECO:0000256" key="1">
    <source>
        <dbReference type="SAM" id="MobiDB-lite"/>
    </source>
</evidence>
<protein>
    <submittedName>
        <fullName evidence="4">Uncharacterized protein</fullName>
    </submittedName>
</protein>
<keyword evidence="2" id="KW-0472">Membrane</keyword>
<keyword evidence="3" id="KW-0732">Signal</keyword>
<keyword evidence="2" id="KW-0812">Transmembrane</keyword>
<proteinExistence type="predicted"/>
<dbReference type="KEGG" id="cphy:B5808_15060"/>
<name>A0A1X9LME8_9MICO</name>
<accession>A0A1X9LME8</accession>
<dbReference type="Proteomes" id="UP000192775">
    <property type="component" value="Chromosome"/>
</dbReference>
<dbReference type="RefSeq" id="WP_085020524.1">
    <property type="nucleotide sequence ID" value="NZ_BMHD01000001.1"/>
</dbReference>
<keyword evidence="2" id="KW-1133">Transmembrane helix</keyword>
<feature type="signal peptide" evidence="3">
    <location>
        <begin position="1"/>
        <end position="29"/>
    </location>
</feature>
<keyword evidence="5" id="KW-1185">Reference proteome</keyword>
<evidence type="ECO:0000256" key="3">
    <source>
        <dbReference type="SAM" id="SignalP"/>
    </source>
</evidence>
<dbReference type="EMBL" id="CP020715">
    <property type="protein sequence ID" value="ARJ06386.1"/>
    <property type="molecule type" value="Genomic_DNA"/>
</dbReference>
<dbReference type="PROSITE" id="PS51318">
    <property type="entry name" value="TAT"/>
    <property type="match status" value="1"/>
</dbReference>
<sequence length="280" mass="27584">MTSRRRPSRLLLALAGAATLLGSMLGSSAAASAAPLVDITVVGGASAAAPSEGMPVMNPDGPTQLQVSGTGFQSVSGGFGGIYVLFGWVDPSGAWQPSVGGATGTSYRYAMDDEASPQGYQQFISFPGGSTEASASGGVLAADGTWATTLTVPGPVFQTFDRENNEVTVDCLTTQCGVITIGAHGVANANNESFTPVTFAQPAPAAVATPSATPTPGGSAGGSAAASASPSAEATAVALDATSGSSDSMLPLLLALGVIVVVVVAAVVVVLVLRRRRAAP</sequence>
<feature type="transmembrane region" description="Helical" evidence="2">
    <location>
        <begin position="249"/>
        <end position="273"/>
    </location>
</feature>
<gene>
    <name evidence="4" type="ORF">B5808_15060</name>
</gene>
<dbReference type="InterPro" id="IPR006311">
    <property type="entry name" value="TAT_signal"/>
</dbReference>
<dbReference type="AlphaFoldDB" id="A0A1X9LME8"/>
<evidence type="ECO:0000313" key="5">
    <source>
        <dbReference type="Proteomes" id="UP000192775"/>
    </source>
</evidence>
<feature type="chain" id="PRO_5043534237" evidence="3">
    <location>
        <begin position="30"/>
        <end position="280"/>
    </location>
</feature>
<evidence type="ECO:0000313" key="4">
    <source>
        <dbReference type="EMBL" id="ARJ06386.1"/>
    </source>
</evidence>
<dbReference type="Gene3D" id="2.60.40.230">
    <property type="entry name" value="Neocarzinostatin-like"/>
    <property type="match status" value="1"/>
</dbReference>
<feature type="region of interest" description="Disordered" evidence="1">
    <location>
        <begin position="207"/>
        <end position="226"/>
    </location>
</feature>
<reference evidence="4 5" key="1">
    <citation type="submission" date="2017-04" db="EMBL/GenBank/DDBJ databases">
        <authorList>
            <person name="Afonso C.L."/>
            <person name="Miller P.J."/>
            <person name="Scott M.A."/>
            <person name="Spackman E."/>
            <person name="Goraichik I."/>
            <person name="Dimitrov K.M."/>
            <person name="Suarez D.L."/>
            <person name="Swayne D.E."/>
        </authorList>
    </citation>
    <scope>NUCLEOTIDE SEQUENCE [LARGE SCALE GENOMIC DNA]</scope>
    <source>
        <strain evidence="5">XA(T)</strain>
    </source>
</reference>
<dbReference type="STRING" id="1619308.B5808_15060"/>
<evidence type="ECO:0000256" key="2">
    <source>
        <dbReference type="SAM" id="Phobius"/>
    </source>
</evidence>